<name>A0A0C9SD30_AMBAM</name>
<organism evidence="1">
    <name type="scientific">Amblyomma americanum</name>
    <name type="common">Lone star tick</name>
    <dbReference type="NCBI Taxonomy" id="6943"/>
    <lineage>
        <taxon>Eukaryota</taxon>
        <taxon>Metazoa</taxon>
        <taxon>Ecdysozoa</taxon>
        <taxon>Arthropoda</taxon>
        <taxon>Chelicerata</taxon>
        <taxon>Arachnida</taxon>
        <taxon>Acari</taxon>
        <taxon>Parasitiformes</taxon>
        <taxon>Ixodida</taxon>
        <taxon>Ixodoidea</taxon>
        <taxon>Ixodidae</taxon>
        <taxon>Amblyomminae</taxon>
        <taxon>Amblyomma</taxon>
    </lineage>
</organism>
<reference evidence="1" key="1">
    <citation type="journal article" date="2015" name="PLoS ONE">
        <title>An Insight into the Sialome of the Lone Star Tick, Amblyomma americanum, with a Glimpse on Its Time Dependent Gene Expression.</title>
        <authorList>
            <person name="Karim S."/>
            <person name="Ribeiro J.M."/>
        </authorList>
    </citation>
    <scope>NUCLEOTIDE SEQUENCE</scope>
    <source>
        <tissue evidence="1">Salivary gland</tissue>
    </source>
</reference>
<evidence type="ECO:0000313" key="1">
    <source>
        <dbReference type="EMBL" id="JAG91792.1"/>
    </source>
</evidence>
<protein>
    <submittedName>
        <fullName evidence="1">Putative secreted protein</fullName>
    </submittedName>
</protein>
<dbReference type="AlphaFoldDB" id="A0A0C9SD30"/>
<accession>A0A0C9SD30</accession>
<dbReference type="EMBL" id="GBZX01000948">
    <property type="protein sequence ID" value="JAG91792.1"/>
    <property type="molecule type" value="mRNA"/>
</dbReference>
<sequence>MSIWLTIDQLFIVSHLLLDCLYLQVFLPRSRNAVPIEPFQCSLEKWLIGFPILRVLRLSSHVWEVQPAVMNTANNGFYAPPSENSQYDVLWLSLMFCPFCQVLFRSCL</sequence>
<proteinExistence type="evidence at transcript level"/>